<keyword evidence="3" id="KW-0808">Transferase</keyword>
<dbReference type="InterPro" id="IPR001296">
    <property type="entry name" value="Glyco_trans_1"/>
</dbReference>
<gene>
    <name evidence="3" type="ORF">Xhom_00713</name>
</gene>
<protein>
    <submittedName>
        <fullName evidence="3">Alpha 1,2 N-acetylglucosamine transferase</fullName>
    </submittedName>
</protein>
<dbReference type="EMBL" id="NJAI01000001">
    <property type="protein sequence ID" value="PHM57715.1"/>
    <property type="molecule type" value="Genomic_DNA"/>
</dbReference>
<organism evidence="3 4">
    <name type="scientific">Xenorhabdus hominickii</name>
    <dbReference type="NCBI Taxonomy" id="351679"/>
    <lineage>
        <taxon>Bacteria</taxon>
        <taxon>Pseudomonadati</taxon>
        <taxon>Pseudomonadota</taxon>
        <taxon>Gammaproteobacteria</taxon>
        <taxon>Enterobacterales</taxon>
        <taxon>Morganellaceae</taxon>
        <taxon>Xenorhabdus</taxon>
    </lineage>
</organism>
<evidence type="ECO:0000259" key="1">
    <source>
        <dbReference type="Pfam" id="PF00534"/>
    </source>
</evidence>
<reference evidence="3 4" key="1">
    <citation type="journal article" date="2017" name="Nat. Microbiol.">
        <title>Natural product diversity associated with the nematode symbionts Photorhabdus and Xenorhabdus.</title>
        <authorList>
            <person name="Tobias N.J."/>
            <person name="Wolff H."/>
            <person name="Djahanschiri B."/>
            <person name="Grundmann F."/>
            <person name="Kronenwerth M."/>
            <person name="Shi Y.M."/>
            <person name="Simonyi S."/>
            <person name="Grun P."/>
            <person name="Shapiro-Ilan D."/>
            <person name="Pidot S.J."/>
            <person name="Stinear T.P."/>
            <person name="Ebersberger I."/>
            <person name="Bode H.B."/>
        </authorList>
    </citation>
    <scope>NUCLEOTIDE SEQUENCE [LARGE SCALE GENOMIC DNA]</scope>
    <source>
        <strain evidence="3 4">DSM 17903</strain>
    </source>
</reference>
<feature type="domain" description="Glycosyltransferase subfamily 4-like N-terminal" evidence="2">
    <location>
        <begin position="17"/>
        <end position="175"/>
    </location>
</feature>
<proteinExistence type="predicted"/>
<dbReference type="AlphaFoldDB" id="A0A2G0QEQ2"/>
<dbReference type="STRING" id="351679.A9255_15025"/>
<dbReference type="GO" id="GO:1901135">
    <property type="term" value="P:carbohydrate derivative metabolic process"/>
    <property type="evidence" value="ECO:0007669"/>
    <property type="project" value="UniProtKB-ARBA"/>
</dbReference>
<dbReference type="CDD" id="cd03801">
    <property type="entry name" value="GT4_PimA-like"/>
    <property type="match status" value="1"/>
</dbReference>
<dbReference type="Gene3D" id="3.40.50.2000">
    <property type="entry name" value="Glycogen Phosphorylase B"/>
    <property type="match status" value="2"/>
</dbReference>
<sequence length="370" mass="41290">MNKMKIGFIDVTVTMSYGGIQTAVWELAKALTDAGHEIHIFGGTGDVRPALGERNIHVHTFPFTPRERVINIGRRFQRIVERYSFARHAREAVIAENFDWVILTKPFDFFWPRMMPETSHTQFCYMSGGTSFFKGDRILGQKISAWVACSYFNAWQIQHHFKQFPNVIYNGVDIDKFKPADSDIRTRLGINEETFLLTFAGRLVGWKGMKIAIDAMALLRDKDVNLLIIGEGEGLKSLKKQVSALKLEKSVIFHPPVGHDQLPEFYAAGDAGMFPSIGDEAFGITIAEAMACGRPVIASYIGGIPEVVGNENHAGILVSPGDAEAIAAAVNHFLSLPDRGKDMGKYARQRIEAMYTWEHSANRLLGAIRK</sequence>
<dbReference type="PANTHER" id="PTHR12526">
    <property type="entry name" value="GLYCOSYLTRANSFERASE"/>
    <property type="match status" value="1"/>
</dbReference>
<dbReference type="Pfam" id="PF00534">
    <property type="entry name" value="Glycos_transf_1"/>
    <property type="match status" value="1"/>
</dbReference>
<dbReference type="Pfam" id="PF13439">
    <property type="entry name" value="Glyco_transf_4"/>
    <property type="match status" value="1"/>
</dbReference>
<evidence type="ECO:0000313" key="3">
    <source>
        <dbReference type="EMBL" id="PHM57715.1"/>
    </source>
</evidence>
<name>A0A2G0QEQ2_XENHO</name>
<dbReference type="Proteomes" id="UP000225433">
    <property type="component" value="Unassembled WGS sequence"/>
</dbReference>
<dbReference type="InterPro" id="IPR028098">
    <property type="entry name" value="Glyco_trans_4-like_N"/>
</dbReference>
<comment type="caution">
    <text evidence="3">The sequence shown here is derived from an EMBL/GenBank/DDBJ whole genome shotgun (WGS) entry which is preliminary data.</text>
</comment>
<evidence type="ECO:0000259" key="2">
    <source>
        <dbReference type="Pfam" id="PF13439"/>
    </source>
</evidence>
<dbReference type="GO" id="GO:0016757">
    <property type="term" value="F:glycosyltransferase activity"/>
    <property type="evidence" value="ECO:0007669"/>
    <property type="project" value="InterPro"/>
</dbReference>
<dbReference type="SUPFAM" id="SSF53756">
    <property type="entry name" value="UDP-Glycosyltransferase/glycogen phosphorylase"/>
    <property type="match status" value="1"/>
</dbReference>
<evidence type="ECO:0000313" key="4">
    <source>
        <dbReference type="Proteomes" id="UP000225433"/>
    </source>
</evidence>
<feature type="domain" description="Glycosyl transferase family 1" evidence="1">
    <location>
        <begin position="183"/>
        <end position="350"/>
    </location>
</feature>
<accession>A0A2G0QEQ2</accession>